<evidence type="ECO:0000313" key="2">
    <source>
        <dbReference type="EMBL" id="SZX77004.1"/>
    </source>
</evidence>
<sequence length="301" mass="31722">MEAALRSEEAAPLFDKAIERFKEVTASGYLNWGNVFMCRGHKALDVAALAGQELSQELLDKVTAEFDAAEAKVNEALAVKPDLFDAISTMATLYFDRAKLAAKLLVKPLPSLPEGVAEGSKEAEAAAAAASAAATREALTKIKKAHEAAVALEQQRKAEADAKQKEEGGDAAAAAAKQPDAAANGAAGEPMALPAHAQVMYGNSLYEWSQVLAAVGGEWRGLLDEAVACFKDAGCAEPDIRTALKNHTQAEQLDLGPDPEPEQQPAAAAQQQQQHKPVPPEAKGLPKLERKPKEKAAAADK</sequence>
<organism evidence="2 3">
    <name type="scientific">Tetradesmus obliquus</name>
    <name type="common">Green alga</name>
    <name type="synonym">Acutodesmus obliquus</name>
    <dbReference type="NCBI Taxonomy" id="3088"/>
    <lineage>
        <taxon>Eukaryota</taxon>
        <taxon>Viridiplantae</taxon>
        <taxon>Chlorophyta</taxon>
        <taxon>core chlorophytes</taxon>
        <taxon>Chlorophyceae</taxon>
        <taxon>CS clade</taxon>
        <taxon>Sphaeropleales</taxon>
        <taxon>Scenedesmaceae</taxon>
        <taxon>Tetradesmus</taxon>
    </lineage>
</organism>
<gene>
    <name evidence="2" type="ORF">BQ4739_LOCUS17365</name>
</gene>
<dbReference type="PANTHER" id="PTHR46183">
    <property type="entry name" value="PROTEIN CLMP1"/>
    <property type="match status" value="1"/>
</dbReference>
<dbReference type="SUPFAM" id="SSF48452">
    <property type="entry name" value="TPR-like"/>
    <property type="match status" value="1"/>
</dbReference>
<reference evidence="2 3" key="1">
    <citation type="submission" date="2016-10" db="EMBL/GenBank/DDBJ databases">
        <authorList>
            <person name="Cai Z."/>
        </authorList>
    </citation>
    <scope>NUCLEOTIDE SEQUENCE [LARGE SCALE GENOMIC DNA]</scope>
</reference>
<dbReference type="Proteomes" id="UP000256970">
    <property type="component" value="Unassembled WGS sequence"/>
</dbReference>
<feature type="compositionally biased region" description="Basic and acidic residues" evidence="1">
    <location>
        <begin position="284"/>
        <end position="301"/>
    </location>
</feature>
<feature type="compositionally biased region" description="Low complexity" evidence="1">
    <location>
        <begin position="263"/>
        <end position="276"/>
    </location>
</feature>
<evidence type="ECO:0000313" key="3">
    <source>
        <dbReference type="Proteomes" id="UP000256970"/>
    </source>
</evidence>
<name>A0A383WIS0_TETOB</name>
<evidence type="ECO:0000256" key="1">
    <source>
        <dbReference type="SAM" id="MobiDB-lite"/>
    </source>
</evidence>
<accession>A0A383WIS0</accession>
<feature type="region of interest" description="Disordered" evidence="1">
    <location>
        <begin position="154"/>
        <end position="187"/>
    </location>
</feature>
<dbReference type="InterPro" id="IPR011990">
    <property type="entry name" value="TPR-like_helical_dom_sf"/>
</dbReference>
<dbReference type="InterPro" id="IPR044517">
    <property type="entry name" value="PHOX1-4"/>
</dbReference>
<dbReference type="EMBL" id="FNXT01001271">
    <property type="protein sequence ID" value="SZX77004.1"/>
    <property type="molecule type" value="Genomic_DNA"/>
</dbReference>
<dbReference type="PANTHER" id="PTHR46183:SF8">
    <property type="entry name" value="PROTEIN CLMP1"/>
    <property type="match status" value="1"/>
</dbReference>
<keyword evidence="3" id="KW-1185">Reference proteome</keyword>
<feature type="compositionally biased region" description="Low complexity" evidence="1">
    <location>
        <begin position="170"/>
        <end position="187"/>
    </location>
</feature>
<dbReference type="AlphaFoldDB" id="A0A383WIS0"/>
<dbReference type="STRING" id="3088.A0A383WIS0"/>
<feature type="compositionally biased region" description="Basic and acidic residues" evidence="1">
    <location>
        <begin position="154"/>
        <end position="168"/>
    </location>
</feature>
<proteinExistence type="predicted"/>
<feature type="region of interest" description="Disordered" evidence="1">
    <location>
        <begin position="251"/>
        <end position="301"/>
    </location>
</feature>
<protein>
    <submittedName>
        <fullName evidence="2">Uncharacterized protein</fullName>
    </submittedName>
</protein>